<evidence type="ECO:0008006" key="4">
    <source>
        <dbReference type="Google" id="ProtNLM"/>
    </source>
</evidence>
<keyword evidence="3" id="KW-1185">Reference proteome</keyword>
<evidence type="ECO:0000313" key="2">
    <source>
        <dbReference type="EMBL" id="CAI4038459.1"/>
    </source>
</evidence>
<accession>A0AA35IWY7</accession>
<feature type="compositionally biased region" description="Low complexity" evidence="1">
    <location>
        <begin position="168"/>
        <end position="181"/>
    </location>
</feature>
<evidence type="ECO:0000313" key="3">
    <source>
        <dbReference type="Proteomes" id="UP001161438"/>
    </source>
</evidence>
<feature type="region of interest" description="Disordered" evidence="1">
    <location>
        <begin position="442"/>
        <end position="495"/>
    </location>
</feature>
<feature type="compositionally biased region" description="Low complexity" evidence="1">
    <location>
        <begin position="350"/>
        <end position="401"/>
    </location>
</feature>
<feature type="region of interest" description="Disordered" evidence="1">
    <location>
        <begin position="341"/>
        <end position="419"/>
    </location>
</feature>
<feature type="region of interest" description="Disordered" evidence="1">
    <location>
        <begin position="259"/>
        <end position="286"/>
    </location>
</feature>
<dbReference type="InterPro" id="IPR018608">
    <property type="entry name" value="Gti1/Pac2"/>
</dbReference>
<gene>
    <name evidence="2" type="primary">SMKI05G0700</name>
    <name evidence="2" type="ORF">SMKI_05G0700</name>
</gene>
<protein>
    <recommendedName>
        <fullName evidence="4">YEL007W-like protein</fullName>
    </recommendedName>
</protein>
<dbReference type="AlphaFoldDB" id="A0AA35IWY7"/>
<dbReference type="PANTHER" id="PTHR28027">
    <property type="entry name" value="TRANSCRIPTIONAL REGULATOR MIT1"/>
    <property type="match status" value="1"/>
</dbReference>
<dbReference type="Pfam" id="PF09729">
    <property type="entry name" value="Gti1_Pac2"/>
    <property type="match status" value="1"/>
</dbReference>
<feature type="compositionally biased region" description="Polar residues" evidence="1">
    <location>
        <begin position="442"/>
        <end position="478"/>
    </location>
</feature>
<feature type="compositionally biased region" description="Low complexity" evidence="1">
    <location>
        <begin position="106"/>
        <end position="132"/>
    </location>
</feature>
<dbReference type="RefSeq" id="XP_056081574.1">
    <property type="nucleotide sequence ID" value="XM_056221822.1"/>
</dbReference>
<dbReference type="EMBL" id="OX365761">
    <property type="protein sequence ID" value="CAI4038459.1"/>
    <property type="molecule type" value="Genomic_DNA"/>
</dbReference>
<name>A0AA35IWY7_SACMI</name>
<reference evidence="2" key="1">
    <citation type="submission" date="2022-10" db="EMBL/GenBank/DDBJ databases">
        <authorList>
            <person name="Byrne P K."/>
        </authorList>
    </citation>
    <scope>NUCLEOTIDE SEQUENCE</scope>
    <source>
        <strain evidence="2">IFO1815</strain>
    </source>
</reference>
<dbReference type="Proteomes" id="UP001161438">
    <property type="component" value="Chromosome 5"/>
</dbReference>
<dbReference type="GO" id="GO:0003677">
    <property type="term" value="F:DNA binding"/>
    <property type="evidence" value="ECO:0007669"/>
    <property type="project" value="TreeGrafter"/>
</dbReference>
<proteinExistence type="predicted"/>
<dbReference type="PANTHER" id="PTHR28027:SF2">
    <property type="entry name" value="TRANSCRIPTIONAL REGULATOR MIT1"/>
    <property type="match status" value="1"/>
</dbReference>
<feature type="region of interest" description="Disordered" evidence="1">
    <location>
        <begin position="106"/>
        <end position="185"/>
    </location>
</feature>
<feature type="compositionally biased region" description="Polar residues" evidence="1">
    <location>
        <begin position="133"/>
        <end position="148"/>
    </location>
</feature>
<dbReference type="GeneID" id="80917670"/>
<evidence type="ECO:0000256" key="1">
    <source>
        <dbReference type="SAM" id="MobiDB-lite"/>
    </source>
</evidence>
<feature type="compositionally biased region" description="Polar residues" evidence="1">
    <location>
        <begin position="402"/>
        <end position="419"/>
    </location>
</feature>
<organism evidence="2 3">
    <name type="scientific">Saccharomyces mikatae IFO 1815</name>
    <dbReference type="NCBI Taxonomy" id="226126"/>
    <lineage>
        <taxon>Eukaryota</taxon>
        <taxon>Fungi</taxon>
        <taxon>Dikarya</taxon>
        <taxon>Ascomycota</taxon>
        <taxon>Saccharomycotina</taxon>
        <taxon>Saccharomycetes</taxon>
        <taxon>Saccharomycetales</taxon>
        <taxon>Saccharomycetaceae</taxon>
        <taxon>Saccharomyces</taxon>
    </lineage>
</organism>
<feature type="compositionally biased region" description="Low complexity" evidence="1">
    <location>
        <begin position="479"/>
        <end position="493"/>
    </location>
</feature>
<sequence length="681" mass="74138">MDIEPTFKGYIEDEDDALLILQATLDGKLKHIPRRPYEIERPYLIVSGSIFVFIEEISGIKRWTDGVSWSPSRISGKFLIYKELDKENTNSNANITVNAGVTANANASSNSNSNASASANANATSSGNTDSSVIPNGTSGVRNNSSSKIKLPPLKNHQFDLPPTMNHSSFESEQDSSVSPSNRSNLPLKYTGLVKKTISVKLKRPPFNSIENLHIVSYYSVKDIKQNCLLTPKTSPFLKDIRPSQELIVAMENTTLGNVKNNSVTNGNSSNNINNKSNSSTPLNAVISTNNNSTNISAAGSNQFTSANKNYYYKNDESSGYPITQFAPALPSTTLMYTTNTPYITQSPDNTNNTGMNAHTNNNTNSNSNNNSNSSNNNINNNNNNNNNNFNNNTGNNNNPNRFPNGSFAYNTTGDFINPPQQGQISYPFYYTTIPISNSNYYTTQPPNPVANNSTNDNQSYPTPSTQHPYYGHSTENQSASATTGASGAPATTENVLPMSNMQPLLHQANNNANSASSAAPYPVYSMNVNVPYYNSSTSAYKRVQENTTTNSNAEPSGATSANSGAILSNPAYANSQQYTPSQVYYQGFPQYAMASAQNSSIYQHQHSLPTVYPITTSQQNIINSSHVLNTIGSDPQHHHYQQDANDHKNFAMGHSNNNILNITNSDTMNNLNTNASTTTQ</sequence>